<organism evidence="2 3">
    <name type="scientific">Stylosanthes scabra</name>
    <dbReference type="NCBI Taxonomy" id="79078"/>
    <lineage>
        <taxon>Eukaryota</taxon>
        <taxon>Viridiplantae</taxon>
        <taxon>Streptophyta</taxon>
        <taxon>Embryophyta</taxon>
        <taxon>Tracheophyta</taxon>
        <taxon>Spermatophyta</taxon>
        <taxon>Magnoliopsida</taxon>
        <taxon>eudicotyledons</taxon>
        <taxon>Gunneridae</taxon>
        <taxon>Pentapetalae</taxon>
        <taxon>rosids</taxon>
        <taxon>fabids</taxon>
        <taxon>Fabales</taxon>
        <taxon>Fabaceae</taxon>
        <taxon>Papilionoideae</taxon>
        <taxon>50 kb inversion clade</taxon>
        <taxon>dalbergioids sensu lato</taxon>
        <taxon>Dalbergieae</taxon>
        <taxon>Pterocarpus clade</taxon>
        <taxon>Stylosanthes</taxon>
    </lineage>
</organism>
<evidence type="ECO:0000313" key="3">
    <source>
        <dbReference type="Proteomes" id="UP001341840"/>
    </source>
</evidence>
<comment type="caution">
    <text evidence="2">The sequence shown here is derived from an EMBL/GenBank/DDBJ whole genome shotgun (WGS) entry which is preliminary data.</text>
</comment>
<dbReference type="Proteomes" id="UP001341840">
    <property type="component" value="Unassembled WGS sequence"/>
</dbReference>
<keyword evidence="3" id="KW-1185">Reference proteome</keyword>
<accession>A0ABU6VWV6</accession>
<dbReference type="EMBL" id="JASCZI010153315">
    <property type="protein sequence ID" value="MED6177250.1"/>
    <property type="molecule type" value="Genomic_DNA"/>
</dbReference>
<reference evidence="2 3" key="1">
    <citation type="journal article" date="2023" name="Plants (Basel)">
        <title>Bridging the Gap: Combining Genomics and Transcriptomics Approaches to Understand Stylosanthes scabra, an Orphan Legume from the Brazilian Caatinga.</title>
        <authorList>
            <person name="Ferreira-Neto J.R.C."/>
            <person name="da Silva M.D."/>
            <person name="Binneck E."/>
            <person name="de Melo N.F."/>
            <person name="da Silva R.H."/>
            <person name="de Melo A.L.T.M."/>
            <person name="Pandolfi V."/>
            <person name="Bustamante F.O."/>
            <person name="Brasileiro-Vidal A.C."/>
            <person name="Benko-Iseppon A.M."/>
        </authorList>
    </citation>
    <scope>NUCLEOTIDE SEQUENCE [LARGE SCALE GENOMIC DNA]</scope>
    <source>
        <tissue evidence="2">Leaves</tissue>
    </source>
</reference>
<protein>
    <submittedName>
        <fullName evidence="2">Uncharacterized protein</fullName>
    </submittedName>
</protein>
<feature type="region of interest" description="Disordered" evidence="1">
    <location>
        <begin position="56"/>
        <end position="76"/>
    </location>
</feature>
<proteinExistence type="predicted"/>
<evidence type="ECO:0000256" key="1">
    <source>
        <dbReference type="SAM" id="MobiDB-lite"/>
    </source>
</evidence>
<name>A0ABU6VWV6_9FABA</name>
<gene>
    <name evidence="2" type="ORF">PIB30_096388</name>
</gene>
<sequence>ISKQGKLTAVTFGPHLKRGPNITHQDLTKLSHPHSSHVWPTSDTWPKCDPPEPHLTSSHVWPTSKPWPKRDHPIPLPKLTRTNLEQARSRLNILRISSQAHTPSSQVWSTFLGEPKGDPPDTYASFSSSPLIQARSCLDLGLGPNVTHPLKAQDLQQFFLRSVIVIQPRFSVIVFIV</sequence>
<evidence type="ECO:0000313" key="2">
    <source>
        <dbReference type="EMBL" id="MED6177250.1"/>
    </source>
</evidence>
<feature type="non-terminal residue" evidence="2">
    <location>
        <position position="1"/>
    </location>
</feature>